<dbReference type="EMBL" id="JAACJP010000007">
    <property type="protein sequence ID" value="KAF5383107.1"/>
    <property type="molecule type" value="Genomic_DNA"/>
</dbReference>
<dbReference type="OrthoDB" id="3227112at2759"/>
<dbReference type="AlphaFoldDB" id="A0A8H5M710"/>
<keyword evidence="2" id="KW-1185">Reference proteome</keyword>
<proteinExistence type="predicted"/>
<sequence>MSEEEAFKWAARISDKPVEEVDFDYAIKILYRYLKRRADISIVYPNALDDSEAMIMVVTQRHPHYSPRRGDDPKKSEQFIKGRVDALVGKALTNDGVQNIQFITAVGEL</sequence>
<name>A0A8H5M710_9AGAR</name>
<dbReference type="Proteomes" id="UP000565441">
    <property type="component" value="Unassembled WGS sequence"/>
</dbReference>
<reference evidence="1 2" key="1">
    <citation type="journal article" date="2020" name="ISME J.">
        <title>Uncovering the hidden diversity of litter-decomposition mechanisms in mushroom-forming fungi.</title>
        <authorList>
            <person name="Floudas D."/>
            <person name="Bentzer J."/>
            <person name="Ahren D."/>
            <person name="Johansson T."/>
            <person name="Persson P."/>
            <person name="Tunlid A."/>
        </authorList>
    </citation>
    <scope>NUCLEOTIDE SEQUENCE [LARGE SCALE GENOMIC DNA]</scope>
    <source>
        <strain evidence="1 2">CBS 661.87</strain>
    </source>
</reference>
<evidence type="ECO:0000313" key="1">
    <source>
        <dbReference type="EMBL" id="KAF5383107.1"/>
    </source>
</evidence>
<comment type="caution">
    <text evidence="1">The sequence shown here is derived from an EMBL/GenBank/DDBJ whole genome shotgun (WGS) entry which is preliminary data.</text>
</comment>
<gene>
    <name evidence="1" type="ORF">D9615_004837</name>
</gene>
<organism evidence="1 2">
    <name type="scientific">Tricholomella constricta</name>
    <dbReference type="NCBI Taxonomy" id="117010"/>
    <lineage>
        <taxon>Eukaryota</taxon>
        <taxon>Fungi</taxon>
        <taxon>Dikarya</taxon>
        <taxon>Basidiomycota</taxon>
        <taxon>Agaricomycotina</taxon>
        <taxon>Agaricomycetes</taxon>
        <taxon>Agaricomycetidae</taxon>
        <taxon>Agaricales</taxon>
        <taxon>Tricholomatineae</taxon>
        <taxon>Lyophyllaceae</taxon>
        <taxon>Tricholomella</taxon>
    </lineage>
</organism>
<accession>A0A8H5M710</accession>
<evidence type="ECO:0000313" key="2">
    <source>
        <dbReference type="Proteomes" id="UP000565441"/>
    </source>
</evidence>
<protein>
    <submittedName>
        <fullName evidence="1">Uncharacterized protein</fullName>
    </submittedName>
</protein>